<name>J3MVK5_ORYBR</name>
<dbReference type="Gramene" id="OB09G10330.1">
    <property type="protein sequence ID" value="OB09G10330.1"/>
    <property type="gene ID" value="OB09G10330"/>
</dbReference>
<evidence type="ECO:0000313" key="2">
    <source>
        <dbReference type="Proteomes" id="UP000006038"/>
    </source>
</evidence>
<dbReference type="AlphaFoldDB" id="J3MVK5"/>
<dbReference type="EnsemblPlants" id="OB09G10330.1">
    <property type="protein sequence ID" value="OB09G10330.1"/>
    <property type="gene ID" value="OB09G10330"/>
</dbReference>
<dbReference type="Proteomes" id="UP000006038">
    <property type="component" value="Chromosome 9"/>
</dbReference>
<evidence type="ECO:0000313" key="1">
    <source>
        <dbReference type="EnsemblPlants" id="OB09G10330.1"/>
    </source>
</evidence>
<accession>J3MVK5</accession>
<proteinExistence type="predicted"/>
<keyword evidence="2" id="KW-1185">Reference proteome</keyword>
<reference evidence="1" key="2">
    <citation type="submission" date="2013-04" db="UniProtKB">
        <authorList>
            <consortium name="EnsemblPlants"/>
        </authorList>
    </citation>
    <scope>IDENTIFICATION</scope>
</reference>
<reference evidence="1" key="1">
    <citation type="journal article" date="2013" name="Nat. Commun.">
        <title>Whole-genome sequencing of Oryza brachyantha reveals mechanisms underlying Oryza genome evolution.</title>
        <authorList>
            <person name="Chen J."/>
            <person name="Huang Q."/>
            <person name="Gao D."/>
            <person name="Wang J."/>
            <person name="Lang Y."/>
            <person name="Liu T."/>
            <person name="Li B."/>
            <person name="Bai Z."/>
            <person name="Luis Goicoechea J."/>
            <person name="Liang C."/>
            <person name="Chen C."/>
            <person name="Zhang W."/>
            <person name="Sun S."/>
            <person name="Liao Y."/>
            <person name="Zhang X."/>
            <person name="Yang L."/>
            <person name="Song C."/>
            <person name="Wang M."/>
            <person name="Shi J."/>
            <person name="Liu G."/>
            <person name="Liu J."/>
            <person name="Zhou H."/>
            <person name="Zhou W."/>
            <person name="Yu Q."/>
            <person name="An N."/>
            <person name="Chen Y."/>
            <person name="Cai Q."/>
            <person name="Wang B."/>
            <person name="Liu B."/>
            <person name="Min J."/>
            <person name="Huang Y."/>
            <person name="Wu H."/>
            <person name="Li Z."/>
            <person name="Zhang Y."/>
            <person name="Yin Y."/>
            <person name="Song W."/>
            <person name="Jiang J."/>
            <person name="Jackson S.A."/>
            <person name="Wing R.A."/>
            <person name="Wang J."/>
            <person name="Chen M."/>
        </authorList>
    </citation>
    <scope>NUCLEOTIDE SEQUENCE [LARGE SCALE GENOMIC DNA]</scope>
    <source>
        <strain evidence="1">cv. IRGC 101232</strain>
    </source>
</reference>
<sequence length="116" mass="12501">MLKRECGVRDLRLGLVGEGDEAVKATCRDVQVGVAVGEDSAGVAGGRSRPFLSVCFSRNLCCVFDLAPPPFRSILMTISLVAVRCSPLFSSPAAMKVYLDLSEHVCMYTVQCQTLI</sequence>
<protein>
    <submittedName>
        <fullName evidence="1">Uncharacterized protein</fullName>
    </submittedName>
</protein>
<organism evidence="1">
    <name type="scientific">Oryza brachyantha</name>
    <name type="common">malo sina</name>
    <dbReference type="NCBI Taxonomy" id="4533"/>
    <lineage>
        <taxon>Eukaryota</taxon>
        <taxon>Viridiplantae</taxon>
        <taxon>Streptophyta</taxon>
        <taxon>Embryophyta</taxon>
        <taxon>Tracheophyta</taxon>
        <taxon>Spermatophyta</taxon>
        <taxon>Magnoliopsida</taxon>
        <taxon>Liliopsida</taxon>
        <taxon>Poales</taxon>
        <taxon>Poaceae</taxon>
        <taxon>BOP clade</taxon>
        <taxon>Oryzoideae</taxon>
        <taxon>Oryzeae</taxon>
        <taxon>Oryzinae</taxon>
        <taxon>Oryza</taxon>
    </lineage>
</organism>
<dbReference type="HOGENOM" id="CLU_2100693_0_0_1"/>